<comment type="caution">
    <text evidence="7">The sequence shown here is derived from an EMBL/GenBank/DDBJ whole genome shotgun (WGS) entry which is preliminary data.</text>
</comment>
<evidence type="ECO:0000256" key="2">
    <source>
        <dbReference type="ARBA" id="ARBA00022723"/>
    </source>
</evidence>
<dbReference type="Pfam" id="PF21342">
    <property type="entry name" value="SoxA-TsdA_cyt-c"/>
    <property type="match status" value="1"/>
</dbReference>
<gene>
    <name evidence="7" type="ORF">GCM10007160_12390</name>
</gene>
<feature type="chain" id="PRO_5045866215" description="Cytochrome c domain-containing protein" evidence="5">
    <location>
        <begin position="31"/>
        <end position="222"/>
    </location>
</feature>
<reference evidence="8" key="1">
    <citation type="journal article" date="2019" name="Int. J. Syst. Evol. Microbiol.">
        <title>The Global Catalogue of Microorganisms (GCM) 10K type strain sequencing project: providing services to taxonomists for standard genome sequencing and annotation.</title>
        <authorList>
            <consortium name="The Broad Institute Genomics Platform"/>
            <consortium name="The Broad Institute Genome Sequencing Center for Infectious Disease"/>
            <person name="Wu L."/>
            <person name="Ma J."/>
        </authorList>
    </citation>
    <scope>NUCLEOTIDE SEQUENCE [LARGE SCALE GENOMIC DNA]</scope>
    <source>
        <strain evidence="8">KCTC 22228</strain>
    </source>
</reference>
<dbReference type="SUPFAM" id="SSF46626">
    <property type="entry name" value="Cytochrome c"/>
    <property type="match status" value="1"/>
</dbReference>
<evidence type="ECO:0000259" key="6">
    <source>
        <dbReference type="PROSITE" id="PS51007"/>
    </source>
</evidence>
<dbReference type="Proteomes" id="UP000653056">
    <property type="component" value="Unassembled WGS sequence"/>
</dbReference>
<evidence type="ECO:0000256" key="3">
    <source>
        <dbReference type="ARBA" id="ARBA00023004"/>
    </source>
</evidence>
<keyword evidence="3 4" id="KW-0408">Iron</keyword>
<keyword evidence="8" id="KW-1185">Reference proteome</keyword>
<organism evidence="7 8">
    <name type="scientific">Litchfieldella qijiaojingensis</name>
    <dbReference type="NCBI Taxonomy" id="980347"/>
    <lineage>
        <taxon>Bacteria</taxon>
        <taxon>Pseudomonadati</taxon>
        <taxon>Pseudomonadota</taxon>
        <taxon>Gammaproteobacteria</taxon>
        <taxon>Oceanospirillales</taxon>
        <taxon>Halomonadaceae</taxon>
        <taxon>Litchfieldella</taxon>
    </lineage>
</organism>
<dbReference type="InterPro" id="IPR009056">
    <property type="entry name" value="Cyt_c-like_dom"/>
</dbReference>
<evidence type="ECO:0000256" key="1">
    <source>
        <dbReference type="ARBA" id="ARBA00022617"/>
    </source>
</evidence>
<keyword evidence="5" id="KW-0732">Signal</keyword>
<evidence type="ECO:0000256" key="4">
    <source>
        <dbReference type="PROSITE-ProRule" id="PRU00433"/>
    </source>
</evidence>
<dbReference type="PROSITE" id="PS51007">
    <property type="entry name" value="CYTC"/>
    <property type="match status" value="1"/>
</dbReference>
<evidence type="ECO:0000313" key="8">
    <source>
        <dbReference type="Proteomes" id="UP000653056"/>
    </source>
</evidence>
<feature type="signal peptide" evidence="5">
    <location>
        <begin position="1"/>
        <end position="30"/>
    </location>
</feature>
<accession>A0ABQ2YJM6</accession>
<dbReference type="RefSeq" id="WP_189467561.1">
    <property type="nucleotide sequence ID" value="NZ_BMXS01000004.1"/>
</dbReference>
<evidence type="ECO:0000313" key="7">
    <source>
        <dbReference type="EMBL" id="GGX86573.1"/>
    </source>
</evidence>
<keyword evidence="1 4" id="KW-0349">Heme</keyword>
<proteinExistence type="predicted"/>
<sequence>MTFKKRFPCTGKVACTLAGTLLTISMGGVALQSVANSDAPNPCAGANPCAVMQTCCGANPCAGKNPCAGANPCAEKNPCAAACGACSPCAAEGKNPCAVKRPEGYTPGYSESDENPEALIAQGKDLFQDTSLSTNGMSCSSCHGADGDQGYQATFGQAFPHRVAMGQNLYGMEVVHADEMVQICMITPMAADPLAWDSDELAALSAYTVELQRREAGEPHSL</sequence>
<dbReference type="InterPro" id="IPR036909">
    <property type="entry name" value="Cyt_c-like_dom_sf"/>
</dbReference>
<dbReference type="EMBL" id="BMXS01000004">
    <property type="protein sequence ID" value="GGX86573.1"/>
    <property type="molecule type" value="Genomic_DNA"/>
</dbReference>
<evidence type="ECO:0000256" key="5">
    <source>
        <dbReference type="SAM" id="SignalP"/>
    </source>
</evidence>
<name>A0ABQ2YJM6_9GAMM</name>
<protein>
    <recommendedName>
        <fullName evidence="6">Cytochrome c domain-containing protein</fullName>
    </recommendedName>
</protein>
<feature type="domain" description="Cytochrome c" evidence="6">
    <location>
        <begin position="118"/>
        <end position="212"/>
    </location>
</feature>
<dbReference type="Gene3D" id="1.10.760.10">
    <property type="entry name" value="Cytochrome c-like domain"/>
    <property type="match status" value="1"/>
</dbReference>
<keyword evidence="2 4" id="KW-0479">Metal-binding</keyword>